<dbReference type="PANTHER" id="PTHR10566">
    <property type="entry name" value="CHAPERONE-ACTIVITY OF BC1 COMPLEX CABC1 -RELATED"/>
    <property type="match status" value="1"/>
</dbReference>
<dbReference type="AlphaFoldDB" id="A0A9D7HLN6"/>
<evidence type="ECO:0000256" key="1">
    <source>
        <dbReference type="ARBA" id="ARBA00009670"/>
    </source>
</evidence>
<dbReference type="InterPro" id="IPR050154">
    <property type="entry name" value="UbiB_kinase"/>
</dbReference>
<comment type="similarity">
    <text evidence="1">Belongs to the protein kinase superfamily. ADCK protein kinase family.</text>
</comment>
<dbReference type="PANTHER" id="PTHR10566:SF113">
    <property type="entry name" value="PROTEIN ACTIVITY OF BC1 COMPLEX KINASE 7, CHLOROPLASTIC"/>
    <property type="match status" value="1"/>
</dbReference>
<accession>A0A9D7HLN6</accession>
<dbReference type="Proteomes" id="UP000807785">
    <property type="component" value="Unassembled WGS sequence"/>
</dbReference>
<evidence type="ECO:0000313" key="4">
    <source>
        <dbReference type="Proteomes" id="UP000807785"/>
    </source>
</evidence>
<feature type="domain" description="ABC1 atypical kinase-like" evidence="2">
    <location>
        <begin position="104"/>
        <end position="351"/>
    </location>
</feature>
<evidence type="ECO:0000259" key="2">
    <source>
        <dbReference type="Pfam" id="PF03109"/>
    </source>
</evidence>
<gene>
    <name evidence="3" type="ORF">IPH26_15760</name>
</gene>
<name>A0A9D7HLN6_9PROT</name>
<dbReference type="SUPFAM" id="SSF56112">
    <property type="entry name" value="Protein kinase-like (PK-like)"/>
    <property type="match status" value="1"/>
</dbReference>
<dbReference type="EMBL" id="JADJEV010000004">
    <property type="protein sequence ID" value="MBK6974332.1"/>
    <property type="molecule type" value="Genomic_DNA"/>
</dbReference>
<organism evidence="3 4">
    <name type="scientific">Candidatus Methylophosphatis roskildensis</name>
    <dbReference type="NCBI Taxonomy" id="2899263"/>
    <lineage>
        <taxon>Bacteria</taxon>
        <taxon>Pseudomonadati</taxon>
        <taxon>Pseudomonadota</taxon>
        <taxon>Betaproteobacteria</taxon>
        <taxon>Nitrosomonadales</taxon>
        <taxon>Sterolibacteriaceae</taxon>
        <taxon>Candidatus Methylophosphatis</taxon>
    </lineage>
</organism>
<proteinExistence type="inferred from homology"/>
<dbReference type="Pfam" id="PF03109">
    <property type="entry name" value="ABC1"/>
    <property type="match status" value="1"/>
</dbReference>
<dbReference type="InterPro" id="IPR004147">
    <property type="entry name" value="ABC1_dom"/>
</dbReference>
<reference evidence="3" key="1">
    <citation type="submission" date="2020-10" db="EMBL/GenBank/DDBJ databases">
        <title>Connecting structure to function with the recovery of over 1000 high-quality activated sludge metagenome-assembled genomes encoding full-length rRNA genes using long-read sequencing.</title>
        <authorList>
            <person name="Singleton C.M."/>
            <person name="Petriglieri F."/>
            <person name="Kristensen J.M."/>
            <person name="Kirkegaard R.H."/>
            <person name="Michaelsen T.Y."/>
            <person name="Andersen M.H."/>
            <person name="Karst S.M."/>
            <person name="Dueholm M.S."/>
            <person name="Nielsen P.H."/>
            <person name="Albertsen M."/>
        </authorList>
    </citation>
    <scope>NUCLEOTIDE SEQUENCE</scope>
    <source>
        <strain evidence="3">Bjer_18-Q3-R1-45_BAT3C.347</strain>
    </source>
</reference>
<evidence type="ECO:0000313" key="3">
    <source>
        <dbReference type="EMBL" id="MBK6974332.1"/>
    </source>
</evidence>
<sequence length="502" mass="54704">MPNSTSQIEAWLAFDVSPLVPDEYAAFRPLVADAVAFFVERLPLPRLTELIAAQCALSAEACAEERLVTLISRCPTLHKLSQVVARDRRLAATLRARLQALESMEPATPVEAVMPIIRSELGAAAVSDLRIESRGLAEASVAVVIPFTFEDPHVGHPVNGVLKVLKPQIEERLEEELDIWADLADFIDERCMHDGLPPVRCGEVFATVRALLSKEARLDHEQANLRAAADFYADSAKVQIPAVLPCSTPRITAMERVFGTKVTEAGHLCDARRKDLAGVVLRELVAKPIWSPKSSAIFHADPHAGNLMYTDDGRLAVLDWSLVGHLDKTEREQTAQIVLGALGLDAVRIARAISAMAVEEPDEAALREVVAQAVGRLYRDELPGLAWLLSLLGDAMFKAGVRFGEDLVLFRKAILTVEGVAADVSTCTSLSQVLPLSGGAQLLREWARRCVAPPASRAFATHVSNLDLLTLYFAAPSAATRFVSDRLFWPHHDKWSEGPPPG</sequence>
<comment type="caution">
    <text evidence="3">The sequence shown here is derived from an EMBL/GenBank/DDBJ whole genome shotgun (WGS) entry which is preliminary data.</text>
</comment>
<protein>
    <submittedName>
        <fullName evidence="3">Phosphotransferase</fullName>
    </submittedName>
</protein>
<dbReference type="InterPro" id="IPR011009">
    <property type="entry name" value="Kinase-like_dom_sf"/>
</dbReference>